<dbReference type="EMBL" id="GBXM01059162">
    <property type="protein sequence ID" value="JAH49415.1"/>
    <property type="molecule type" value="Transcribed_RNA"/>
</dbReference>
<accession>A0A0E9T974</accession>
<organism evidence="1">
    <name type="scientific">Anguilla anguilla</name>
    <name type="common">European freshwater eel</name>
    <name type="synonym">Muraena anguilla</name>
    <dbReference type="NCBI Taxonomy" id="7936"/>
    <lineage>
        <taxon>Eukaryota</taxon>
        <taxon>Metazoa</taxon>
        <taxon>Chordata</taxon>
        <taxon>Craniata</taxon>
        <taxon>Vertebrata</taxon>
        <taxon>Euteleostomi</taxon>
        <taxon>Actinopterygii</taxon>
        <taxon>Neopterygii</taxon>
        <taxon>Teleostei</taxon>
        <taxon>Anguilliformes</taxon>
        <taxon>Anguillidae</taxon>
        <taxon>Anguilla</taxon>
    </lineage>
</organism>
<sequence>MTNFRISCILILHSTPQPLFLIIRR</sequence>
<reference evidence="1" key="2">
    <citation type="journal article" date="2015" name="Fish Shellfish Immunol.">
        <title>Early steps in the European eel (Anguilla anguilla)-Vibrio vulnificus interaction in the gills: Role of the RtxA13 toxin.</title>
        <authorList>
            <person name="Callol A."/>
            <person name="Pajuelo D."/>
            <person name="Ebbesson L."/>
            <person name="Teles M."/>
            <person name="MacKenzie S."/>
            <person name="Amaro C."/>
        </authorList>
    </citation>
    <scope>NUCLEOTIDE SEQUENCE</scope>
</reference>
<reference evidence="1" key="1">
    <citation type="submission" date="2014-11" db="EMBL/GenBank/DDBJ databases">
        <authorList>
            <person name="Amaro Gonzalez C."/>
        </authorList>
    </citation>
    <scope>NUCLEOTIDE SEQUENCE</scope>
</reference>
<dbReference type="AlphaFoldDB" id="A0A0E9T974"/>
<name>A0A0E9T974_ANGAN</name>
<proteinExistence type="predicted"/>
<protein>
    <submittedName>
        <fullName evidence="1">Uncharacterized protein</fullName>
    </submittedName>
</protein>
<evidence type="ECO:0000313" key="1">
    <source>
        <dbReference type="EMBL" id="JAH49415.1"/>
    </source>
</evidence>